<evidence type="ECO:0000313" key="2">
    <source>
        <dbReference type="Proteomes" id="UP000622552"/>
    </source>
</evidence>
<evidence type="ECO:0000313" key="1">
    <source>
        <dbReference type="EMBL" id="MBG6140483.1"/>
    </source>
</evidence>
<comment type="caution">
    <text evidence="1">The sequence shown here is derived from an EMBL/GenBank/DDBJ whole genome shotgun (WGS) entry which is preliminary data.</text>
</comment>
<reference evidence="1" key="1">
    <citation type="submission" date="2020-11" db="EMBL/GenBank/DDBJ databases">
        <title>Sequencing the genomes of 1000 actinobacteria strains.</title>
        <authorList>
            <person name="Klenk H.-P."/>
        </authorList>
    </citation>
    <scope>NUCLEOTIDE SEQUENCE</scope>
    <source>
        <strain evidence="1">DSM 45356</strain>
    </source>
</reference>
<gene>
    <name evidence="1" type="ORF">IW245_006677</name>
</gene>
<dbReference type="AlphaFoldDB" id="A0A8J7GNV6"/>
<accession>A0A8J7GNV6</accession>
<dbReference type="EMBL" id="JADOUF010000001">
    <property type="protein sequence ID" value="MBG6140483.1"/>
    <property type="molecule type" value="Genomic_DNA"/>
</dbReference>
<keyword evidence="2" id="KW-1185">Reference proteome</keyword>
<dbReference type="RefSeq" id="WP_197007021.1">
    <property type="nucleotide sequence ID" value="NZ_BONS01000005.1"/>
</dbReference>
<proteinExistence type="predicted"/>
<dbReference type="Proteomes" id="UP000622552">
    <property type="component" value="Unassembled WGS sequence"/>
</dbReference>
<sequence length="106" mass="12078">MLSPHRSGSTVRYHGSLTDQHGPYLIDGSCDCADCDERWEIVYANWRYYGGDEPTTTYRLVNYRTGAALECVNHHSVTPVERDQVAAEVWPREYLNHRRAAAPAHS</sequence>
<name>A0A8J7GNV6_9ACTN</name>
<protein>
    <submittedName>
        <fullName evidence="1">Uncharacterized protein</fullName>
    </submittedName>
</protein>
<organism evidence="1 2">
    <name type="scientific">Longispora fulva</name>
    <dbReference type="NCBI Taxonomy" id="619741"/>
    <lineage>
        <taxon>Bacteria</taxon>
        <taxon>Bacillati</taxon>
        <taxon>Actinomycetota</taxon>
        <taxon>Actinomycetes</taxon>
        <taxon>Micromonosporales</taxon>
        <taxon>Micromonosporaceae</taxon>
        <taxon>Longispora</taxon>
    </lineage>
</organism>